<feature type="transmembrane region" description="Helical" evidence="1">
    <location>
        <begin position="38"/>
        <end position="62"/>
    </location>
</feature>
<feature type="transmembrane region" description="Helical" evidence="1">
    <location>
        <begin position="149"/>
        <end position="173"/>
    </location>
</feature>
<dbReference type="InterPro" id="IPR050879">
    <property type="entry name" value="Acyltransferase_3"/>
</dbReference>
<feature type="transmembrane region" description="Helical" evidence="1">
    <location>
        <begin position="7"/>
        <end position="26"/>
    </location>
</feature>
<dbReference type="Pfam" id="PF01757">
    <property type="entry name" value="Acyl_transf_3"/>
    <property type="match status" value="1"/>
</dbReference>
<organism evidence="3 4">
    <name type="scientific">Mucilaginibacter limnophilus</name>
    <dbReference type="NCBI Taxonomy" id="1932778"/>
    <lineage>
        <taxon>Bacteria</taxon>
        <taxon>Pseudomonadati</taxon>
        <taxon>Bacteroidota</taxon>
        <taxon>Sphingobacteriia</taxon>
        <taxon>Sphingobacteriales</taxon>
        <taxon>Sphingobacteriaceae</taxon>
        <taxon>Mucilaginibacter</taxon>
    </lineage>
</organism>
<dbReference type="GO" id="GO:0000271">
    <property type="term" value="P:polysaccharide biosynthetic process"/>
    <property type="evidence" value="ECO:0007669"/>
    <property type="project" value="TreeGrafter"/>
</dbReference>
<keyword evidence="1" id="KW-0472">Membrane</keyword>
<keyword evidence="1" id="KW-1133">Transmembrane helix</keyword>
<dbReference type="OrthoDB" id="290051at2"/>
<dbReference type="GO" id="GO:0016020">
    <property type="term" value="C:membrane"/>
    <property type="evidence" value="ECO:0007669"/>
    <property type="project" value="TreeGrafter"/>
</dbReference>
<evidence type="ECO:0000259" key="2">
    <source>
        <dbReference type="Pfam" id="PF01757"/>
    </source>
</evidence>
<dbReference type="EMBL" id="SACK01000004">
    <property type="protein sequence ID" value="RVU00725.1"/>
    <property type="molecule type" value="Genomic_DNA"/>
</dbReference>
<dbReference type="RefSeq" id="WP_127705176.1">
    <property type="nucleotide sequence ID" value="NZ_SACK01000004.1"/>
</dbReference>
<feature type="transmembrane region" description="Helical" evidence="1">
    <location>
        <begin position="193"/>
        <end position="212"/>
    </location>
</feature>
<dbReference type="InterPro" id="IPR002656">
    <property type="entry name" value="Acyl_transf_3_dom"/>
</dbReference>
<feature type="domain" description="Acyltransferase 3" evidence="2">
    <location>
        <begin position="6"/>
        <end position="337"/>
    </location>
</feature>
<evidence type="ECO:0000256" key="1">
    <source>
        <dbReference type="SAM" id="Phobius"/>
    </source>
</evidence>
<keyword evidence="3" id="KW-0808">Transferase</keyword>
<sequence>MKFKLIQVLRAIAALVVILYHLIAHINQHFNYTLFNNIFQFGVAGVDFFFVLSGFIITWVHYNDIKLQGNWRRFFTKRIIRIYPLYWVIAILSVVIFVFMTPNRLKSTGLTMDLTSPYILGSLLQSFVLIPQKGMYLVGVAWTLSYEMLFYLVFGMCIAGGYYLTRIVTVAWLTLITTNALFFRWDNFYIDFLLNPIILEFMMGCVVAWLFIKRIKIPVKLLYVLLPVLFVLAILTIKLDGLKIDRDLLTVLILGISFAVFTYVAVDADIGYPNARYPAVLLLIGDASYAIYLFHQTLYGATVRMYLKAAVMLHISLPPVVVALIMVVITVFVGVFIHLYIEMPLLRALNRKFTQTPAPALQASAS</sequence>
<evidence type="ECO:0000313" key="4">
    <source>
        <dbReference type="Proteomes" id="UP000282759"/>
    </source>
</evidence>
<protein>
    <submittedName>
        <fullName evidence="3">Acyltransferase</fullName>
    </submittedName>
</protein>
<keyword evidence="4" id="KW-1185">Reference proteome</keyword>
<reference evidence="3 4" key="1">
    <citation type="submission" date="2019-01" db="EMBL/GenBank/DDBJ databases">
        <authorList>
            <person name="Chen W.-M."/>
        </authorList>
    </citation>
    <scope>NUCLEOTIDE SEQUENCE [LARGE SCALE GENOMIC DNA]</scope>
    <source>
        <strain evidence="3 4">YBJ-36</strain>
    </source>
</reference>
<dbReference type="AlphaFoldDB" id="A0A3S2VMF0"/>
<dbReference type="PANTHER" id="PTHR23028:SF131">
    <property type="entry name" value="BLR2367 PROTEIN"/>
    <property type="match status" value="1"/>
</dbReference>
<name>A0A3S2VMF0_9SPHI</name>
<feature type="transmembrane region" description="Helical" evidence="1">
    <location>
        <begin position="278"/>
        <end position="295"/>
    </location>
</feature>
<feature type="transmembrane region" description="Helical" evidence="1">
    <location>
        <begin position="249"/>
        <end position="266"/>
    </location>
</feature>
<feature type="transmembrane region" description="Helical" evidence="1">
    <location>
        <begin position="122"/>
        <end position="142"/>
    </location>
</feature>
<keyword evidence="1" id="KW-0812">Transmembrane</keyword>
<feature type="transmembrane region" description="Helical" evidence="1">
    <location>
        <begin position="219"/>
        <end position="237"/>
    </location>
</feature>
<evidence type="ECO:0000313" key="3">
    <source>
        <dbReference type="EMBL" id="RVU00725.1"/>
    </source>
</evidence>
<dbReference type="Proteomes" id="UP000282759">
    <property type="component" value="Unassembled WGS sequence"/>
</dbReference>
<proteinExistence type="predicted"/>
<feature type="transmembrane region" description="Helical" evidence="1">
    <location>
        <begin position="83"/>
        <end position="102"/>
    </location>
</feature>
<accession>A0A3S2VMF0</accession>
<keyword evidence="3" id="KW-0012">Acyltransferase</keyword>
<dbReference type="PANTHER" id="PTHR23028">
    <property type="entry name" value="ACETYLTRANSFERASE"/>
    <property type="match status" value="1"/>
</dbReference>
<feature type="transmembrane region" description="Helical" evidence="1">
    <location>
        <begin position="315"/>
        <end position="341"/>
    </location>
</feature>
<comment type="caution">
    <text evidence="3">The sequence shown here is derived from an EMBL/GenBank/DDBJ whole genome shotgun (WGS) entry which is preliminary data.</text>
</comment>
<gene>
    <name evidence="3" type="ORF">EOD41_12075</name>
</gene>
<dbReference type="GO" id="GO:0016747">
    <property type="term" value="F:acyltransferase activity, transferring groups other than amino-acyl groups"/>
    <property type="evidence" value="ECO:0007669"/>
    <property type="project" value="InterPro"/>
</dbReference>